<dbReference type="InterPro" id="IPR049458">
    <property type="entry name" value="EpsG-like"/>
</dbReference>
<feature type="transmembrane region" description="Helical" evidence="1">
    <location>
        <begin position="316"/>
        <end position="333"/>
    </location>
</feature>
<feature type="transmembrane region" description="Helical" evidence="1">
    <location>
        <begin position="133"/>
        <end position="151"/>
    </location>
</feature>
<feature type="transmembrane region" description="Helical" evidence="1">
    <location>
        <begin position="96"/>
        <end position="121"/>
    </location>
</feature>
<feature type="transmembrane region" description="Helical" evidence="1">
    <location>
        <begin position="265"/>
        <end position="281"/>
    </location>
</feature>
<feature type="transmembrane region" description="Helical" evidence="1">
    <location>
        <begin position="176"/>
        <end position="200"/>
    </location>
</feature>
<accession>A0ABY1R7F4</accession>
<reference evidence="2 3" key="1">
    <citation type="submission" date="2017-05" db="EMBL/GenBank/DDBJ databases">
        <authorList>
            <person name="Varghese N."/>
            <person name="Submissions S."/>
        </authorList>
    </citation>
    <scope>NUCLEOTIDE SEQUENCE [LARGE SCALE GENOMIC DNA]</scope>
    <source>
        <strain evidence="2 3">DSM 18015</strain>
    </source>
</reference>
<evidence type="ECO:0000313" key="2">
    <source>
        <dbReference type="EMBL" id="SMP96135.1"/>
    </source>
</evidence>
<keyword evidence="3" id="KW-1185">Reference proteome</keyword>
<feature type="transmembrane region" description="Helical" evidence="1">
    <location>
        <begin position="12"/>
        <end position="29"/>
    </location>
</feature>
<dbReference type="EMBL" id="FXUO01000008">
    <property type="protein sequence ID" value="SMP96135.1"/>
    <property type="molecule type" value="Genomic_DNA"/>
</dbReference>
<keyword evidence="1" id="KW-1133">Transmembrane helix</keyword>
<comment type="caution">
    <text evidence="2">The sequence shown here is derived from an EMBL/GenBank/DDBJ whole genome shotgun (WGS) entry which is preliminary data.</text>
</comment>
<name>A0ABY1R7F4_9FLAO</name>
<feature type="transmembrane region" description="Helical" evidence="1">
    <location>
        <begin position="345"/>
        <end position="361"/>
    </location>
</feature>
<feature type="transmembrane region" description="Helical" evidence="1">
    <location>
        <begin position="41"/>
        <end position="60"/>
    </location>
</feature>
<keyword evidence="1" id="KW-0472">Membrane</keyword>
<dbReference type="RefSeq" id="WP_283417718.1">
    <property type="nucleotide sequence ID" value="NZ_FXUO01000008.1"/>
</dbReference>
<sequence>MSDLIPILQYGPFYYHALMIIAIMILLHGMSFDVADNRSVLFFNVFGYFIAILLVLYIGFRPIDGIFVDMKIYAQAYEMMQQGTNLSIDNDYAFNYFMLFCSKIMSVEFFFFIVALIYILPCYFFSKIYFGRYWFYSFFMLIGSFSFWAYGTNGIRNGVATSVFILALCFYNNRKILMYCFFILAFMIHSSLIIPVMAFVLSGIYKNPKMYLYIWLAAIPLSLAGSKIWQEIFFNHLGFSDRTTGYMEGQKVEGSFSSTGFRWDFLFYSSFGIISGYYYIFVKKISDRFYNHLYGIFTIANAFWVLVITANYSNRFAYLSWFMMAPIISYPMFRYKIWKDQYKTFGIILMLYYLFTYLMFLKG</sequence>
<dbReference type="Pfam" id="PF14897">
    <property type="entry name" value="EpsG"/>
    <property type="match status" value="1"/>
</dbReference>
<keyword evidence="1" id="KW-0812">Transmembrane</keyword>
<proteinExistence type="predicted"/>
<gene>
    <name evidence="2" type="ORF">SAMN05421679_108120</name>
</gene>
<evidence type="ECO:0000256" key="1">
    <source>
        <dbReference type="SAM" id="Phobius"/>
    </source>
</evidence>
<feature type="transmembrane region" description="Helical" evidence="1">
    <location>
        <begin position="293"/>
        <end position="310"/>
    </location>
</feature>
<dbReference type="Proteomes" id="UP001158050">
    <property type="component" value="Unassembled WGS sequence"/>
</dbReference>
<organism evidence="2 3">
    <name type="scientific">Epilithonimonas pallida</name>
    <dbReference type="NCBI Taxonomy" id="373671"/>
    <lineage>
        <taxon>Bacteria</taxon>
        <taxon>Pseudomonadati</taxon>
        <taxon>Bacteroidota</taxon>
        <taxon>Flavobacteriia</taxon>
        <taxon>Flavobacteriales</taxon>
        <taxon>Weeksellaceae</taxon>
        <taxon>Chryseobacterium group</taxon>
        <taxon>Epilithonimonas</taxon>
    </lineage>
</organism>
<evidence type="ECO:0000313" key="3">
    <source>
        <dbReference type="Proteomes" id="UP001158050"/>
    </source>
</evidence>
<feature type="transmembrane region" description="Helical" evidence="1">
    <location>
        <begin position="212"/>
        <end position="229"/>
    </location>
</feature>
<protein>
    <submittedName>
        <fullName evidence="2">EpsG family protein</fullName>
    </submittedName>
</protein>